<sequence length="277" mass="31498">MQTSELKFLLKLLGRESYRAPSVRELAPSSKTSASEVEKICRNLAEREIVGYAYVIRKFEIESAGKALLQQDLSQVPVSEQQLIVLKACKTKAIAPSDISSKKLPAQDRQLVIQDLAQKGLVKAKKVEIKEVWLTDRGAEYLRDELNLTGIVKQFDLKLFGNYLNFMRKLMRSSEIPPELPPPDGQAKPTDEEILQTIRNLDRELGTENYLPIFYLRKKLQPPLSRDELDQALYRLQRQDKLDLSSLVEAIHYTSEEIQAGIPQESGGPLFFLVVNE</sequence>
<dbReference type="AlphaFoldDB" id="A0AA97AKS7"/>
<protein>
    <recommendedName>
        <fullName evidence="2">Transcription factor RcaD</fullName>
    </recommendedName>
</protein>
<reference evidence="1" key="1">
    <citation type="submission" date="2020-05" db="EMBL/GenBank/DDBJ databases">
        <authorList>
            <person name="Zhu T."/>
            <person name="Keshari N."/>
            <person name="Lu X."/>
        </authorList>
    </citation>
    <scope>NUCLEOTIDE SEQUENCE</scope>
    <source>
        <strain evidence="1">NK1-12</strain>
    </source>
</reference>
<name>A0AA97AKS7_9CYAN</name>
<evidence type="ECO:0000313" key="1">
    <source>
        <dbReference type="EMBL" id="WNZ23882.1"/>
    </source>
</evidence>
<organism evidence="1">
    <name type="scientific">Leptolyngbya sp. NK1-12</name>
    <dbReference type="NCBI Taxonomy" id="2547451"/>
    <lineage>
        <taxon>Bacteria</taxon>
        <taxon>Bacillati</taxon>
        <taxon>Cyanobacteriota</taxon>
        <taxon>Cyanophyceae</taxon>
        <taxon>Leptolyngbyales</taxon>
        <taxon>Leptolyngbyaceae</taxon>
        <taxon>Leptolyngbya group</taxon>
        <taxon>Leptolyngbya</taxon>
    </lineage>
</organism>
<dbReference type="RefSeq" id="WP_316429382.1">
    <property type="nucleotide sequence ID" value="NZ_CP053586.1"/>
</dbReference>
<accession>A0AA97AKS7</accession>
<proteinExistence type="predicted"/>
<evidence type="ECO:0008006" key="2">
    <source>
        <dbReference type="Google" id="ProtNLM"/>
    </source>
</evidence>
<gene>
    <name evidence="1" type="ORF">HJG54_14130</name>
</gene>
<dbReference type="EMBL" id="CP053586">
    <property type="protein sequence ID" value="WNZ23882.1"/>
    <property type="molecule type" value="Genomic_DNA"/>
</dbReference>